<dbReference type="OrthoDB" id="20729at2759"/>
<accession>A0A9W4I4P7</accession>
<sequence length="60" mass="6830">MDYLGYNGKANAYEYLNNCDYDSLFDDFDAPPDECTVAEDTTMDCSASHTETEEFFSFAE</sequence>
<comment type="caution">
    <text evidence="1">The sequence shown here is derived from an EMBL/GenBank/DDBJ whole genome shotgun (WGS) entry which is preliminary data.</text>
</comment>
<gene>
    <name evidence="1" type="ORF">PSALAMII_LOCUS82</name>
</gene>
<dbReference type="EMBL" id="CAJVPD010000008">
    <property type="protein sequence ID" value="CAG8221444.1"/>
    <property type="molecule type" value="Genomic_DNA"/>
</dbReference>
<dbReference type="AlphaFoldDB" id="A0A9W4I4P7"/>
<evidence type="ECO:0000313" key="2">
    <source>
        <dbReference type="Proteomes" id="UP001152592"/>
    </source>
</evidence>
<organism evidence="1 2">
    <name type="scientific">Penicillium salamii</name>
    <dbReference type="NCBI Taxonomy" id="1612424"/>
    <lineage>
        <taxon>Eukaryota</taxon>
        <taxon>Fungi</taxon>
        <taxon>Dikarya</taxon>
        <taxon>Ascomycota</taxon>
        <taxon>Pezizomycotina</taxon>
        <taxon>Eurotiomycetes</taxon>
        <taxon>Eurotiomycetidae</taxon>
        <taxon>Eurotiales</taxon>
        <taxon>Aspergillaceae</taxon>
        <taxon>Penicillium</taxon>
    </lineage>
</organism>
<name>A0A9W4I4P7_9EURO</name>
<evidence type="ECO:0000313" key="1">
    <source>
        <dbReference type="EMBL" id="CAG8221444.1"/>
    </source>
</evidence>
<dbReference type="Proteomes" id="UP001152592">
    <property type="component" value="Unassembled WGS sequence"/>
</dbReference>
<protein>
    <submittedName>
        <fullName evidence="1">Uncharacterized protein</fullName>
    </submittedName>
</protein>
<proteinExistence type="predicted"/>
<reference evidence="1" key="1">
    <citation type="submission" date="2021-07" db="EMBL/GenBank/DDBJ databases">
        <authorList>
            <person name="Branca A.L. A."/>
        </authorList>
    </citation>
    <scope>NUCLEOTIDE SEQUENCE</scope>
</reference>